<proteinExistence type="predicted"/>
<evidence type="ECO:0000259" key="3">
    <source>
        <dbReference type="SMART" id="SM00827"/>
    </source>
</evidence>
<dbReference type="Proteomes" id="UP000054683">
    <property type="component" value="Unassembled WGS sequence"/>
</dbReference>
<dbReference type="Gene3D" id="3.40.366.10">
    <property type="entry name" value="Malonyl-Coenzyme A Acyl Carrier Protein, domain 2"/>
    <property type="match status" value="1"/>
</dbReference>
<dbReference type="GO" id="GO:0006633">
    <property type="term" value="P:fatty acid biosynthetic process"/>
    <property type="evidence" value="ECO:0007669"/>
    <property type="project" value="TreeGrafter"/>
</dbReference>
<name>A0A158GL60_9BURK</name>
<keyword evidence="2" id="KW-0597">Phosphoprotein</keyword>
<dbReference type="SMART" id="SM00827">
    <property type="entry name" value="PKS_AT"/>
    <property type="match status" value="1"/>
</dbReference>
<dbReference type="InterPro" id="IPR016035">
    <property type="entry name" value="Acyl_Trfase/lysoPLipase"/>
</dbReference>
<dbReference type="PANTHER" id="PTHR43775:SF37">
    <property type="entry name" value="SI:DKEY-61P9.11"/>
    <property type="match status" value="1"/>
</dbReference>
<accession>A0A158GL60</accession>
<dbReference type="EMBL" id="FCOK02000016">
    <property type="protein sequence ID" value="SAL32844.1"/>
    <property type="molecule type" value="Genomic_DNA"/>
</dbReference>
<sequence length="316" mass="34731">MSVLKTVFMFSGQGSHYFQMGRELFDTHHVFRHWMTRLDRLAQEMAGGPIIDAIYSAGKDEIFDRTLLTHPAIFMIEYSLAQCLLGEGIAPDLTLGASLGSFAAATLAGCMSVEDALAAVIQQAITFEDTCERGGMIAVLADRALYSNSTLAATSELAADNFATHFAVAARQAHLHAIESELRTREIMHQRLAVSFAFHSRWIDQAQAPFTTFMRSIPCVKGTLTLPLVCCDQAAVLSELPPDFFWRAVRNQIRLRETIAQLESQGTYRYIDVGPSGTMATFVKYALPPASASTAHAILTPFGQDRKHLAALLQAR</sequence>
<organism evidence="4 5">
    <name type="scientific">Caballeronia udeis</name>
    <dbReference type="NCBI Taxonomy" id="1232866"/>
    <lineage>
        <taxon>Bacteria</taxon>
        <taxon>Pseudomonadati</taxon>
        <taxon>Pseudomonadota</taxon>
        <taxon>Betaproteobacteria</taxon>
        <taxon>Burkholderiales</taxon>
        <taxon>Burkholderiaceae</taxon>
        <taxon>Caballeronia</taxon>
    </lineage>
</organism>
<dbReference type="InterPro" id="IPR050091">
    <property type="entry name" value="PKS_NRPS_Biosynth_Enz"/>
</dbReference>
<evidence type="ECO:0000256" key="2">
    <source>
        <dbReference type="ARBA" id="ARBA00022553"/>
    </source>
</evidence>
<reference evidence="4 5" key="1">
    <citation type="submission" date="2016-01" db="EMBL/GenBank/DDBJ databases">
        <authorList>
            <person name="Oliw E.H."/>
        </authorList>
    </citation>
    <scope>NUCLEOTIDE SEQUENCE [LARGE SCALE GENOMIC DNA]</scope>
    <source>
        <strain evidence="4">LMG 27134</strain>
    </source>
</reference>
<dbReference type="OrthoDB" id="9808564at2"/>
<dbReference type="GO" id="GO:0004312">
    <property type="term" value="F:fatty acid synthase activity"/>
    <property type="evidence" value="ECO:0007669"/>
    <property type="project" value="TreeGrafter"/>
</dbReference>
<evidence type="ECO:0000313" key="5">
    <source>
        <dbReference type="Proteomes" id="UP000054683"/>
    </source>
</evidence>
<dbReference type="AlphaFoldDB" id="A0A158GL60"/>
<keyword evidence="1" id="KW-0596">Phosphopantetheine</keyword>
<evidence type="ECO:0000313" key="4">
    <source>
        <dbReference type="EMBL" id="SAL32844.1"/>
    </source>
</evidence>
<gene>
    <name evidence="4" type="ORF">AWB69_02889</name>
</gene>
<dbReference type="RefSeq" id="WP_062085589.1">
    <property type="nucleotide sequence ID" value="NZ_FCOK02000016.1"/>
</dbReference>
<dbReference type="SUPFAM" id="SSF52151">
    <property type="entry name" value="FabD/lysophospholipase-like"/>
    <property type="match status" value="1"/>
</dbReference>
<dbReference type="InterPro" id="IPR001227">
    <property type="entry name" value="Ac_transferase_dom_sf"/>
</dbReference>
<dbReference type="PANTHER" id="PTHR43775">
    <property type="entry name" value="FATTY ACID SYNTHASE"/>
    <property type="match status" value="1"/>
</dbReference>
<protein>
    <submittedName>
        <fullName evidence="4">MmpIII</fullName>
    </submittedName>
</protein>
<dbReference type="Pfam" id="PF00698">
    <property type="entry name" value="Acyl_transf_1"/>
    <property type="match status" value="1"/>
</dbReference>
<dbReference type="InterPro" id="IPR014043">
    <property type="entry name" value="Acyl_transferase_dom"/>
</dbReference>
<evidence type="ECO:0000256" key="1">
    <source>
        <dbReference type="ARBA" id="ARBA00022450"/>
    </source>
</evidence>
<feature type="domain" description="Malonyl-CoA:ACP transacylase (MAT)" evidence="3">
    <location>
        <begin position="9"/>
        <end position="316"/>
    </location>
</feature>